<evidence type="ECO:0000313" key="3">
    <source>
        <dbReference type="EMBL" id="CDS22125.1"/>
    </source>
</evidence>
<dbReference type="CDD" id="cd14473">
    <property type="entry name" value="FERM_B-lobe"/>
    <property type="match status" value="2"/>
</dbReference>
<dbReference type="SMART" id="SM00295">
    <property type="entry name" value="B41"/>
    <property type="match status" value="1"/>
</dbReference>
<evidence type="ECO:0000313" key="5">
    <source>
        <dbReference type="WBParaSite" id="EgrG_000056100"/>
    </source>
</evidence>
<dbReference type="WBParaSite" id="EgrG_000056100">
    <property type="protein sequence ID" value="EgrG_000056100"/>
    <property type="gene ID" value="EgrG_000056100"/>
</dbReference>
<accession>A0A068WWN4</accession>
<dbReference type="SUPFAM" id="SSF47031">
    <property type="entry name" value="Second domain of FERM"/>
    <property type="match status" value="1"/>
</dbReference>
<keyword evidence="1" id="KW-0472">Membrane</keyword>
<dbReference type="GO" id="GO:0007160">
    <property type="term" value="P:cell-matrix adhesion"/>
    <property type="evidence" value="ECO:0007669"/>
    <property type="project" value="TreeGrafter"/>
</dbReference>
<evidence type="ECO:0000256" key="1">
    <source>
        <dbReference type="SAM" id="Phobius"/>
    </source>
</evidence>
<dbReference type="Proteomes" id="UP000492820">
    <property type="component" value="Unassembled WGS sequence"/>
</dbReference>
<dbReference type="Pfam" id="PF00373">
    <property type="entry name" value="FERM_M"/>
    <property type="match status" value="1"/>
</dbReference>
<dbReference type="InterPro" id="IPR035963">
    <property type="entry name" value="FERM_2"/>
</dbReference>
<gene>
    <name evidence="5" type="primary">EGR_08616</name>
    <name evidence="3" type="ORF">EgrG_000056100</name>
</gene>
<sequence length="890" mass="99712">MGAHRTHARVANLRFRNRVAAVRFGVFVCFANFVLLRSSFAYVCVLIHTAEFPSSARIDQSPYEGLSAVNGLVVDGAYLDGSWELCVHVEDLNDVVCVRVRGDTSVGGLMHHIVEAVNVKQSWSDHAIWWPQRNVWLLHTRTSLDQYGVQSDAQLVFRHTHGNLQVVLPSLATLTLRVNFASRVFSVVEGICKELCIRHPEELSLMCPVTRDTIKRNQPLPVIRHGVKRTGPLNPIGLVRSEVPVAASNGVKKMGSLNPLNDSNPYPTLPYGSATLMRGQSDNSLYEERTEISKFLDCSQRKSAKVAFGEEWLLKPKNVQQKARMDGRWLDSSRSLMEHGIEPPTLPLGEHSISQPKPPILYLRFKFYNFYDINTNYDAVRIHQIYEQARWSLLSGNLECTEDEMIVFAAYQLQAELQNESALRTNAALYSGGAGGGTLARCNTLGGYNTPASQIDPGLRPMSPDFSTPRSFGGSLSRMPSLGTVAPPSGHSRSPFIGSNSHLALNDDASNEVDEIDVMLTELEQSCNVFHQPRKSSTTCHDVVDSSTAPILQDSIKVFRDKGLLPHRSKEMWGVVKGVSLVLYRDPHNIDSPSASYTLRDCLITPDLSPENSRFAVKLSLIVTPPSSSSTAISRRCSRTREEVWLRFNSMEQYARWVAAFRLAGRGKSLESRAALDNEFRLVRETLEKQSTTHATPVLSLEELTTHLGDLSDFCTERIIKRARSREALRQRISETHAGFRDLSLQDAKLRYIEEWQRLNHFGRSYFIVQFDKGNPFGLGSPSGGIFSSPGPQEGVIAIRQFRIEVVSSSTEETQLAWNFADLRSWNVNWDNGRVILEFRNGKVSFKPLSANCKNVVEFIGGYVFLSQRNLEKNQKLDERLFHKLTGASD</sequence>
<keyword evidence="1" id="KW-0812">Transmembrane</keyword>
<dbReference type="PANTHER" id="PTHR16160:SF13">
    <property type="entry name" value="FERMITIN 2-RELATED"/>
    <property type="match status" value="1"/>
</dbReference>
<dbReference type="Pfam" id="PF18124">
    <property type="entry name" value="Kindlin_2_N"/>
    <property type="match status" value="1"/>
</dbReference>
<dbReference type="GO" id="GO:0005178">
    <property type="term" value="F:integrin binding"/>
    <property type="evidence" value="ECO:0007669"/>
    <property type="project" value="TreeGrafter"/>
</dbReference>
<dbReference type="PANTHER" id="PTHR16160">
    <property type="entry name" value="FERMITIN 2-RELATED"/>
    <property type="match status" value="1"/>
</dbReference>
<keyword evidence="1" id="KW-1133">Transmembrane helix</keyword>
<proteinExistence type="predicted"/>
<dbReference type="InterPro" id="IPR019749">
    <property type="entry name" value="Band_41_domain"/>
</dbReference>
<protein>
    <submittedName>
        <fullName evidence="3 5">FERM central domain</fullName>
    </submittedName>
</protein>
<dbReference type="SUPFAM" id="SSF50729">
    <property type="entry name" value="PH domain-like"/>
    <property type="match status" value="2"/>
</dbReference>
<evidence type="ECO:0000259" key="2">
    <source>
        <dbReference type="SMART" id="SM00295"/>
    </source>
</evidence>
<feature type="domain" description="Band 4.1" evidence="2">
    <location>
        <begin position="158"/>
        <end position="767"/>
    </location>
</feature>
<dbReference type="Gene3D" id="2.30.29.30">
    <property type="entry name" value="Pleckstrin-homology domain (PH domain)/Phosphotyrosine-binding domain (PTB)"/>
    <property type="match status" value="2"/>
</dbReference>
<feature type="transmembrane region" description="Helical" evidence="1">
    <location>
        <begin position="21"/>
        <end position="43"/>
    </location>
</feature>
<reference evidence="3" key="2">
    <citation type="submission" date="2014-06" db="EMBL/GenBank/DDBJ databases">
        <authorList>
            <person name="Aslett M."/>
        </authorList>
    </citation>
    <scope>NUCLEOTIDE SEQUENCE</scope>
</reference>
<dbReference type="InterPro" id="IPR014352">
    <property type="entry name" value="FERM/acyl-CoA-bd_prot_sf"/>
</dbReference>
<dbReference type="EMBL" id="LK028585">
    <property type="protein sequence ID" value="CDS22125.1"/>
    <property type="molecule type" value="Genomic_DNA"/>
</dbReference>
<reference evidence="3 4" key="1">
    <citation type="journal article" date="2013" name="Nature">
        <title>The genomes of four tapeworm species reveal adaptations to parasitism.</title>
        <authorList>
            <person name="Tsai I.J."/>
            <person name="Zarowiecki M."/>
            <person name="Holroyd N."/>
            <person name="Garciarrubio A."/>
            <person name="Sanchez-Flores A."/>
            <person name="Brooks K.L."/>
            <person name="Tracey A."/>
            <person name="Bobes R.J."/>
            <person name="Fragoso G."/>
            <person name="Sciutto E."/>
            <person name="Aslett M."/>
            <person name="Beasley H."/>
            <person name="Bennett H.M."/>
            <person name="Cai J."/>
            <person name="Camicia F."/>
            <person name="Clark R."/>
            <person name="Cucher M."/>
            <person name="De Silva N."/>
            <person name="Day T.A."/>
            <person name="Deplazes P."/>
            <person name="Estrada K."/>
            <person name="Fernandez C."/>
            <person name="Holland P.W."/>
            <person name="Hou J."/>
            <person name="Hu S."/>
            <person name="Huckvale T."/>
            <person name="Hung S.S."/>
            <person name="Kamenetzky L."/>
            <person name="Keane J.A."/>
            <person name="Kiss F."/>
            <person name="Koziol U."/>
            <person name="Lambert O."/>
            <person name="Liu K."/>
            <person name="Luo X."/>
            <person name="Luo Y."/>
            <person name="Macchiaroli N."/>
            <person name="Nichol S."/>
            <person name="Paps J."/>
            <person name="Parkinson J."/>
            <person name="Pouchkina-Stantcheva N."/>
            <person name="Riddiford N."/>
            <person name="Rosenzvit M."/>
            <person name="Salinas G."/>
            <person name="Wasmuth J.D."/>
            <person name="Zamanian M."/>
            <person name="Zheng Y."/>
            <person name="Cai X."/>
            <person name="Soberon X."/>
            <person name="Olson P.D."/>
            <person name="Laclette J.P."/>
            <person name="Brehm K."/>
            <person name="Berriman M."/>
            <person name="Garciarrubio A."/>
            <person name="Bobes R.J."/>
            <person name="Fragoso G."/>
            <person name="Sanchez-Flores A."/>
            <person name="Estrada K."/>
            <person name="Cevallos M.A."/>
            <person name="Morett E."/>
            <person name="Gonzalez V."/>
            <person name="Portillo T."/>
            <person name="Ochoa-Leyva A."/>
            <person name="Jose M.V."/>
            <person name="Sciutto E."/>
            <person name="Landa A."/>
            <person name="Jimenez L."/>
            <person name="Valdes V."/>
            <person name="Carrero J.C."/>
            <person name="Larralde C."/>
            <person name="Morales-Montor J."/>
            <person name="Limon-Lason J."/>
            <person name="Soberon X."/>
            <person name="Laclette J.P."/>
        </authorList>
    </citation>
    <scope>NUCLEOTIDE SEQUENCE [LARGE SCALE GENOMIC DNA]</scope>
</reference>
<organism evidence="3">
    <name type="scientific">Echinococcus granulosus</name>
    <name type="common">Hydatid tapeworm</name>
    <dbReference type="NCBI Taxonomy" id="6210"/>
    <lineage>
        <taxon>Eukaryota</taxon>
        <taxon>Metazoa</taxon>
        <taxon>Spiralia</taxon>
        <taxon>Lophotrochozoa</taxon>
        <taxon>Platyhelminthes</taxon>
        <taxon>Cestoda</taxon>
        <taxon>Eucestoda</taxon>
        <taxon>Cyclophyllidea</taxon>
        <taxon>Taeniidae</taxon>
        <taxon>Echinococcus</taxon>
        <taxon>Echinococcus granulosus group</taxon>
    </lineage>
</organism>
<dbReference type="CDD" id="cd17095">
    <property type="entry name" value="FERM_F0_kindlins"/>
    <property type="match status" value="1"/>
</dbReference>
<dbReference type="GO" id="GO:0007229">
    <property type="term" value="P:integrin-mediated signaling pathway"/>
    <property type="evidence" value="ECO:0007669"/>
    <property type="project" value="InterPro"/>
</dbReference>
<dbReference type="OrthoDB" id="10057618at2759"/>
<evidence type="ECO:0000313" key="4">
    <source>
        <dbReference type="Proteomes" id="UP000492820"/>
    </source>
</evidence>
<dbReference type="InterPro" id="IPR011993">
    <property type="entry name" value="PH-like_dom_sf"/>
</dbReference>
<dbReference type="AlphaFoldDB" id="A0A068WWN4"/>
<dbReference type="InterPro" id="IPR019748">
    <property type="entry name" value="FERM_central"/>
</dbReference>
<dbReference type="Gene3D" id="1.20.80.10">
    <property type="match status" value="1"/>
</dbReference>
<name>A0A068WWN4_ECHGR</name>
<dbReference type="GO" id="GO:0030055">
    <property type="term" value="C:cell-substrate junction"/>
    <property type="evidence" value="ECO:0007669"/>
    <property type="project" value="TreeGrafter"/>
</dbReference>
<dbReference type="Gene3D" id="3.10.20.90">
    <property type="entry name" value="Phosphatidylinositol 3-kinase Catalytic Subunit, Chain A, domain 1"/>
    <property type="match status" value="2"/>
</dbReference>
<reference evidence="5" key="3">
    <citation type="submission" date="2020-10" db="UniProtKB">
        <authorList>
            <consortium name="WormBaseParasite"/>
        </authorList>
    </citation>
    <scope>IDENTIFICATION</scope>
</reference>
<dbReference type="InterPro" id="IPR040790">
    <property type="entry name" value="Kindlin_2_N"/>
</dbReference>
<dbReference type="InterPro" id="IPR037843">
    <property type="entry name" value="Kindlin/fermitin"/>
</dbReference>